<dbReference type="SUPFAM" id="SSF53822">
    <property type="entry name" value="Periplasmic binding protein-like I"/>
    <property type="match status" value="1"/>
</dbReference>
<dbReference type="InterPro" id="IPR028082">
    <property type="entry name" value="Peripla_BP_I"/>
</dbReference>
<dbReference type="EMBL" id="MUYO01000005">
    <property type="protein sequence ID" value="OOS16922.1"/>
    <property type="molecule type" value="Genomic_DNA"/>
</dbReference>
<protein>
    <submittedName>
        <fullName evidence="5">LacI family transcriptional regulator</fullName>
    </submittedName>
</protein>
<dbReference type="Pfam" id="PF13407">
    <property type="entry name" value="Peripla_BP_4"/>
    <property type="match status" value="1"/>
</dbReference>
<evidence type="ECO:0000256" key="3">
    <source>
        <dbReference type="ARBA" id="ARBA00023163"/>
    </source>
</evidence>
<dbReference type="PROSITE" id="PS00356">
    <property type="entry name" value="HTH_LACI_1"/>
    <property type="match status" value="1"/>
</dbReference>
<name>A0A1T0C3R4_STRMT</name>
<feature type="domain" description="HTH lacI-type" evidence="4">
    <location>
        <begin position="5"/>
        <end position="60"/>
    </location>
</feature>
<accession>A0A1T0C3R4</accession>
<dbReference type="GO" id="GO:0003700">
    <property type="term" value="F:DNA-binding transcription factor activity"/>
    <property type="evidence" value="ECO:0007669"/>
    <property type="project" value="TreeGrafter"/>
</dbReference>
<keyword evidence="1" id="KW-0805">Transcription regulation</keyword>
<keyword evidence="2" id="KW-0238">DNA-binding</keyword>
<dbReference type="SUPFAM" id="SSF47413">
    <property type="entry name" value="lambda repressor-like DNA-binding domains"/>
    <property type="match status" value="1"/>
</dbReference>
<dbReference type="CDD" id="cd06283">
    <property type="entry name" value="PBP1_RegR_EndR_KdgR-like"/>
    <property type="match status" value="1"/>
</dbReference>
<keyword evidence="3" id="KW-0804">Transcription</keyword>
<dbReference type="Pfam" id="PF00356">
    <property type="entry name" value="LacI"/>
    <property type="match status" value="1"/>
</dbReference>
<sequence length="327" mass="36950">MTKKVTINDIASLVGVSKATISYYLNGNMRKMSLETREKIRLAIEETGYQPNKMAQSLVTRDTKTIGVVIADITNPFISSVIKGIHDTCKKYDYTVNFTNSDNDQLIEQENIERLQQQNVSGIILDTVDANSPLIQKLSKKRTVLVDRQSREVTLDTVVSNNRDSTKAFLAEMKKAGYEDIYFVTFPIEGISTREMRYQGFKEEVSAASEKLLVLGQDGTDQKILQLIEQRQEKIAFFTMNGPALLDFMKILNKTDYSYPRDFGLGSYEDLEWMEVLNPNVSCIRQDSYKIGQVAAEHLIKKLRGELAAAPAQLLVVPSFTVLRSSF</sequence>
<reference evidence="5 6" key="1">
    <citation type="submission" date="2017-02" db="EMBL/GenBank/DDBJ databases">
        <title>Draft genome sequence of Streptococcus mitis CCUG 63687.</title>
        <authorList>
            <person name="Salva-Serra F."/>
            <person name="Engstrom-Jakobsson H."/>
            <person name="Thorell K."/>
            <person name="Jaen-Luchoro D."/>
            <person name="Gonzales-Siles L."/>
            <person name="Karlsson R."/>
            <person name="Yazdan S."/>
            <person name="Boulund F."/>
            <person name="Johnning A."/>
            <person name="Engstrand L."/>
            <person name="Kristiansson E."/>
            <person name="Moore E."/>
        </authorList>
    </citation>
    <scope>NUCLEOTIDE SEQUENCE [LARGE SCALE GENOMIC DNA]</scope>
    <source>
        <strain evidence="5 6">CCUG 63687</strain>
    </source>
</reference>
<dbReference type="GO" id="GO:0000976">
    <property type="term" value="F:transcription cis-regulatory region binding"/>
    <property type="evidence" value="ECO:0007669"/>
    <property type="project" value="TreeGrafter"/>
</dbReference>
<evidence type="ECO:0000313" key="5">
    <source>
        <dbReference type="EMBL" id="OOS16922.1"/>
    </source>
</evidence>
<dbReference type="InterPro" id="IPR025997">
    <property type="entry name" value="SBP_2_dom"/>
</dbReference>
<dbReference type="InterPro" id="IPR000843">
    <property type="entry name" value="HTH_LacI"/>
</dbReference>
<dbReference type="RefSeq" id="WP_078353021.1">
    <property type="nucleotide sequence ID" value="NZ_MUYO01000005.1"/>
</dbReference>
<dbReference type="Gene3D" id="3.40.50.2300">
    <property type="match status" value="2"/>
</dbReference>
<dbReference type="Proteomes" id="UP000190652">
    <property type="component" value="Unassembled WGS sequence"/>
</dbReference>
<dbReference type="SMART" id="SM00354">
    <property type="entry name" value="HTH_LACI"/>
    <property type="match status" value="1"/>
</dbReference>
<evidence type="ECO:0000256" key="2">
    <source>
        <dbReference type="ARBA" id="ARBA00023125"/>
    </source>
</evidence>
<gene>
    <name evidence="5" type="ORF">B0686_09645</name>
</gene>
<evidence type="ECO:0000259" key="4">
    <source>
        <dbReference type="PROSITE" id="PS50932"/>
    </source>
</evidence>
<dbReference type="PROSITE" id="PS50932">
    <property type="entry name" value="HTH_LACI_2"/>
    <property type="match status" value="1"/>
</dbReference>
<dbReference type="InterPro" id="IPR010982">
    <property type="entry name" value="Lambda_DNA-bd_dom_sf"/>
</dbReference>
<dbReference type="CDD" id="cd01392">
    <property type="entry name" value="HTH_LacI"/>
    <property type="match status" value="1"/>
</dbReference>
<evidence type="ECO:0000313" key="6">
    <source>
        <dbReference type="Proteomes" id="UP000190652"/>
    </source>
</evidence>
<organism evidence="5 6">
    <name type="scientific">Streptococcus mitis</name>
    <dbReference type="NCBI Taxonomy" id="28037"/>
    <lineage>
        <taxon>Bacteria</taxon>
        <taxon>Bacillati</taxon>
        <taxon>Bacillota</taxon>
        <taxon>Bacilli</taxon>
        <taxon>Lactobacillales</taxon>
        <taxon>Streptococcaceae</taxon>
        <taxon>Streptococcus</taxon>
        <taxon>Streptococcus mitis group</taxon>
    </lineage>
</organism>
<dbReference type="AlphaFoldDB" id="A0A1T0C3R4"/>
<evidence type="ECO:0000256" key="1">
    <source>
        <dbReference type="ARBA" id="ARBA00023015"/>
    </source>
</evidence>
<dbReference type="Gene3D" id="1.10.260.40">
    <property type="entry name" value="lambda repressor-like DNA-binding domains"/>
    <property type="match status" value="1"/>
</dbReference>
<dbReference type="PANTHER" id="PTHR30146:SF145">
    <property type="entry name" value="RIBOSE OPERON REPRESSOR"/>
    <property type="match status" value="1"/>
</dbReference>
<proteinExistence type="predicted"/>
<comment type="caution">
    <text evidence="5">The sequence shown here is derived from an EMBL/GenBank/DDBJ whole genome shotgun (WGS) entry which is preliminary data.</text>
</comment>
<dbReference type="PANTHER" id="PTHR30146">
    <property type="entry name" value="LACI-RELATED TRANSCRIPTIONAL REPRESSOR"/>
    <property type="match status" value="1"/>
</dbReference>